<sequence>MPRISEFYGIAVYIYYRDHNPPYFHAIYGDSEAVIDIRSGAILEGSLPRRAGKLVAEWRELHRDELLADWALAESQQPLLPIEPLD</sequence>
<protein>
    <recommendedName>
        <fullName evidence="3">DUF4160 domain-containing protein</fullName>
    </recommendedName>
</protein>
<organism evidence="1 2">
    <name type="scientific">Aureliella helgolandensis</name>
    <dbReference type="NCBI Taxonomy" id="2527968"/>
    <lineage>
        <taxon>Bacteria</taxon>
        <taxon>Pseudomonadati</taxon>
        <taxon>Planctomycetota</taxon>
        <taxon>Planctomycetia</taxon>
        <taxon>Pirellulales</taxon>
        <taxon>Pirellulaceae</taxon>
        <taxon>Aureliella</taxon>
    </lineage>
</organism>
<evidence type="ECO:0000313" key="1">
    <source>
        <dbReference type="EMBL" id="QDV22229.1"/>
    </source>
</evidence>
<dbReference type="InterPro" id="IPR025427">
    <property type="entry name" value="DUF4160"/>
</dbReference>
<dbReference type="Pfam" id="PF13711">
    <property type="entry name" value="DUF4160"/>
    <property type="match status" value="1"/>
</dbReference>
<keyword evidence="2" id="KW-1185">Reference proteome</keyword>
<accession>A0A518G0V4</accession>
<dbReference type="AlphaFoldDB" id="A0A518G0V4"/>
<dbReference type="EMBL" id="CP036298">
    <property type="protein sequence ID" value="QDV22229.1"/>
    <property type="molecule type" value="Genomic_DNA"/>
</dbReference>
<evidence type="ECO:0000313" key="2">
    <source>
        <dbReference type="Proteomes" id="UP000318017"/>
    </source>
</evidence>
<dbReference type="Proteomes" id="UP000318017">
    <property type="component" value="Chromosome"/>
</dbReference>
<dbReference type="KEGG" id="ahel:Q31a_05130"/>
<dbReference type="RefSeq" id="WP_145073457.1">
    <property type="nucleotide sequence ID" value="NZ_CP036298.1"/>
</dbReference>
<proteinExistence type="predicted"/>
<dbReference type="OrthoDB" id="122670at2"/>
<name>A0A518G0V4_9BACT</name>
<evidence type="ECO:0008006" key="3">
    <source>
        <dbReference type="Google" id="ProtNLM"/>
    </source>
</evidence>
<reference evidence="1 2" key="1">
    <citation type="submission" date="2019-02" db="EMBL/GenBank/DDBJ databases">
        <title>Deep-cultivation of Planctomycetes and their phenomic and genomic characterization uncovers novel biology.</title>
        <authorList>
            <person name="Wiegand S."/>
            <person name="Jogler M."/>
            <person name="Boedeker C."/>
            <person name="Pinto D."/>
            <person name="Vollmers J."/>
            <person name="Rivas-Marin E."/>
            <person name="Kohn T."/>
            <person name="Peeters S.H."/>
            <person name="Heuer A."/>
            <person name="Rast P."/>
            <person name="Oberbeckmann S."/>
            <person name="Bunk B."/>
            <person name="Jeske O."/>
            <person name="Meyerdierks A."/>
            <person name="Storesund J.E."/>
            <person name="Kallscheuer N."/>
            <person name="Luecker S."/>
            <person name="Lage O.M."/>
            <person name="Pohl T."/>
            <person name="Merkel B.J."/>
            <person name="Hornburger P."/>
            <person name="Mueller R.-W."/>
            <person name="Bruemmer F."/>
            <person name="Labrenz M."/>
            <person name="Spormann A.M."/>
            <person name="Op den Camp H."/>
            <person name="Overmann J."/>
            <person name="Amann R."/>
            <person name="Jetten M.S.M."/>
            <person name="Mascher T."/>
            <person name="Medema M.H."/>
            <person name="Devos D.P."/>
            <person name="Kaster A.-K."/>
            <person name="Ovreas L."/>
            <person name="Rohde M."/>
            <person name="Galperin M.Y."/>
            <person name="Jogler C."/>
        </authorList>
    </citation>
    <scope>NUCLEOTIDE SEQUENCE [LARGE SCALE GENOMIC DNA]</scope>
    <source>
        <strain evidence="1 2">Q31a</strain>
    </source>
</reference>
<gene>
    <name evidence="1" type="ORF">Q31a_05130</name>
</gene>